<evidence type="ECO:0000313" key="1">
    <source>
        <dbReference type="EMBL" id="KAH6937838.1"/>
    </source>
</evidence>
<evidence type="ECO:0000313" key="2">
    <source>
        <dbReference type="Proteomes" id="UP000821845"/>
    </source>
</evidence>
<comment type="caution">
    <text evidence="1">The sequence shown here is derived from an EMBL/GenBank/DDBJ whole genome shotgun (WGS) entry which is preliminary data.</text>
</comment>
<sequence length="338" mass="38346">MLISYYASSVDTEQVSLFVQGFLNLITAWDPALYSVPTVVNAVRDRLSYEPSSVPLLKGLAHLYSVEGKFDLAIAIYLEIGDADAVFSLVQKHGLYGVVQQKLALLIRLDETKANELLVKSTDQLPPDTVVERLRPQPKALFRYLDALFRRSPALCEAQHMELARLYAKYAPEKLLPLLRQSHSYPLEEALQLCREEKNTPAIIFLLKRMGNTKEALHQIMDKLGDVHQAISFCKEHNDLDLWKDLIKHSLNKPPFITTLLHKIGAHVDPILLITQIPTELDIPQLRDSLVKIMRDYNLQISLREGCKKILVSDCIGLLQKLHRQQSRGIAIACECLH</sequence>
<dbReference type="Proteomes" id="UP000821845">
    <property type="component" value="Chromosome 2"/>
</dbReference>
<accession>A0ACB7SSZ5</accession>
<protein>
    <submittedName>
        <fullName evidence="1">Uncharacterized protein</fullName>
    </submittedName>
</protein>
<organism evidence="1 2">
    <name type="scientific">Hyalomma asiaticum</name>
    <name type="common">Tick</name>
    <dbReference type="NCBI Taxonomy" id="266040"/>
    <lineage>
        <taxon>Eukaryota</taxon>
        <taxon>Metazoa</taxon>
        <taxon>Ecdysozoa</taxon>
        <taxon>Arthropoda</taxon>
        <taxon>Chelicerata</taxon>
        <taxon>Arachnida</taxon>
        <taxon>Acari</taxon>
        <taxon>Parasitiformes</taxon>
        <taxon>Ixodida</taxon>
        <taxon>Ixodoidea</taxon>
        <taxon>Ixodidae</taxon>
        <taxon>Hyalomminae</taxon>
        <taxon>Hyalomma</taxon>
    </lineage>
</organism>
<proteinExistence type="predicted"/>
<gene>
    <name evidence="1" type="ORF">HPB50_004636</name>
</gene>
<name>A0ACB7SSZ5_HYAAI</name>
<keyword evidence="2" id="KW-1185">Reference proteome</keyword>
<dbReference type="EMBL" id="CM023482">
    <property type="protein sequence ID" value="KAH6937838.1"/>
    <property type="molecule type" value="Genomic_DNA"/>
</dbReference>
<reference evidence="1" key="1">
    <citation type="submission" date="2020-05" db="EMBL/GenBank/DDBJ databases">
        <title>Large-scale comparative analyses of tick genomes elucidate their genetic diversity and vector capacities.</title>
        <authorList>
            <person name="Jia N."/>
            <person name="Wang J."/>
            <person name="Shi W."/>
            <person name="Du L."/>
            <person name="Sun Y."/>
            <person name="Zhan W."/>
            <person name="Jiang J."/>
            <person name="Wang Q."/>
            <person name="Zhang B."/>
            <person name="Ji P."/>
            <person name="Sakyi L.B."/>
            <person name="Cui X."/>
            <person name="Yuan T."/>
            <person name="Jiang B."/>
            <person name="Yang W."/>
            <person name="Lam T.T.-Y."/>
            <person name="Chang Q."/>
            <person name="Ding S."/>
            <person name="Wang X."/>
            <person name="Zhu J."/>
            <person name="Ruan X."/>
            <person name="Zhao L."/>
            <person name="Wei J."/>
            <person name="Que T."/>
            <person name="Du C."/>
            <person name="Cheng J."/>
            <person name="Dai P."/>
            <person name="Han X."/>
            <person name="Huang E."/>
            <person name="Gao Y."/>
            <person name="Liu J."/>
            <person name="Shao H."/>
            <person name="Ye R."/>
            <person name="Li L."/>
            <person name="Wei W."/>
            <person name="Wang X."/>
            <person name="Wang C."/>
            <person name="Yang T."/>
            <person name="Huo Q."/>
            <person name="Li W."/>
            <person name="Guo W."/>
            <person name="Chen H."/>
            <person name="Zhou L."/>
            <person name="Ni X."/>
            <person name="Tian J."/>
            <person name="Zhou Y."/>
            <person name="Sheng Y."/>
            <person name="Liu T."/>
            <person name="Pan Y."/>
            <person name="Xia L."/>
            <person name="Li J."/>
            <person name="Zhao F."/>
            <person name="Cao W."/>
        </authorList>
    </citation>
    <scope>NUCLEOTIDE SEQUENCE</scope>
    <source>
        <strain evidence="1">Hyas-2018</strain>
    </source>
</reference>